<evidence type="ECO:0000313" key="2">
    <source>
        <dbReference type="EMBL" id="CAJ1048206.1"/>
    </source>
</evidence>
<evidence type="ECO:0000313" key="3">
    <source>
        <dbReference type="Proteomes" id="UP001178508"/>
    </source>
</evidence>
<protein>
    <submittedName>
        <fullName evidence="2">Uncharacterized protein</fullName>
    </submittedName>
</protein>
<feature type="non-terminal residue" evidence="2">
    <location>
        <position position="1"/>
    </location>
</feature>
<evidence type="ECO:0000256" key="1">
    <source>
        <dbReference type="SAM" id="MobiDB-lite"/>
    </source>
</evidence>
<dbReference type="EMBL" id="CAUIWU010000003">
    <property type="protein sequence ID" value="CAJ1048206.1"/>
    <property type="molecule type" value="Genomic_DNA"/>
</dbReference>
<feature type="region of interest" description="Disordered" evidence="1">
    <location>
        <begin position="1"/>
        <end position="82"/>
    </location>
</feature>
<comment type="caution">
    <text evidence="2">The sequence shown here is derived from an EMBL/GenBank/DDBJ whole genome shotgun (WGS) entry which is preliminary data.</text>
</comment>
<proteinExistence type="predicted"/>
<dbReference type="Proteomes" id="UP001178508">
    <property type="component" value="Unassembled WGS sequence"/>
</dbReference>
<name>A0AAV1EHK2_XYRNO</name>
<sequence>KALTTGPRRLTTASTKTPRRHLKEDAAPPSLQAAHHRASTCRRHRVPANLAAERLSSFPRRGPRTSDTPLPPRLDNWNLFPPPTDFRLLEKKRLTSTTT</sequence>
<dbReference type="AlphaFoldDB" id="A0AAV1EHK2"/>
<gene>
    <name evidence="2" type="ORF">XNOV1_A038804</name>
</gene>
<reference evidence="2" key="1">
    <citation type="submission" date="2023-08" db="EMBL/GenBank/DDBJ databases">
        <authorList>
            <person name="Alioto T."/>
            <person name="Alioto T."/>
            <person name="Gomez Garrido J."/>
        </authorList>
    </citation>
    <scope>NUCLEOTIDE SEQUENCE</scope>
</reference>
<organism evidence="2 3">
    <name type="scientific">Xyrichtys novacula</name>
    <name type="common">Pearly razorfish</name>
    <name type="synonym">Hemipteronotus novacula</name>
    <dbReference type="NCBI Taxonomy" id="13765"/>
    <lineage>
        <taxon>Eukaryota</taxon>
        <taxon>Metazoa</taxon>
        <taxon>Chordata</taxon>
        <taxon>Craniata</taxon>
        <taxon>Vertebrata</taxon>
        <taxon>Euteleostomi</taxon>
        <taxon>Actinopterygii</taxon>
        <taxon>Neopterygii</taxon>
        <taxon>Teleostei</taxon>
        <taxon>Neoteleostei</taxon>
        <taxon>Acanthomorphata</taxon>
        <taxon>Eupercaria</taxon>
        <taxon>Labriformes</taxon>
        <taxon>Labridae</taxon>
        <taxon>Xyrichtys</taxon>
    </lineage>
</organism>
<keyword evidence="3" id="KW-1185">Reference proteome</keyword>
<accession>A0AAV1EHK2</accession>
<feature type="compositionally biased region" description="Basic residues" evidence="1">
    <location>
        <begin position="34"/>
        <end position="46"/>
    </location>
</feature>